<dbReference type="Pfam" id="PF25788">
    <property type="entry name" value="Ig_Rha78A_N"/>
    <property type="match status" value="1"/>
</dbReference>
<dbReference type="Proteomes" id="UP000264002">
    <property type="component" value="Unassembled WGS sequence"/>
</dbReference>
<feature type="domain" description="Alpha-L-rhamnosidase concanavalin-like" evidence="4">
    <location>
        <begin position="326"/>
        <end position="425"/>
    </location>
</feature>
<protein>
    <recommendedName>
        <fullName evidence="2">alpha-L-rhamnosidase</fullName>
        <ecNumber evidence="2">3.2.1.40</ecNumber>
    </recommendedName>
</protein>
<evidence type="ECO:0000259" key="4">
    <source>
        <dbReference type="Pfam" id="PF05592"/>
    </source>
</evidence>
<dbReference type="Pfam" id="PF17390">
    <property type="entry name" value="Bac_rhamnosid_C"/>
    <property type="match status" value="1"/>
</dbReference>
<dbReference type="InterPro" id="IPR035396">
    <property type="entry name" value="Bac_rhamnosid6H"/>
</dbReference>
<dbReference type="PANTHER" id="PTHR33307">
    <property type="entry name" value="ALPHA-RHAMNOSIDASE (EUROFUNG)"/>
    <property type="match status" value="1"/>
</dbReference>
<evidence type="ECO:0000313" key="9">
    <source>
        <dbReference type="Proteomes" id="UP000264002"/>
    </source>
</evidence>
<comment type="catalytic activity">
    <reaction evidence="1">
        <text>Hydrolysis of terminal non-reducing alpha-L-rhamnose residues in alpha-L-rhamnosides.</text>
        <dbReference type="EC" id="3.2.1.40"/>
    </reaction>
</comment>
<reference evidence="9" key="1">
    <citation type="submission" date="2018-08" db="EMBL/GenBank/DDBJ databases">
        <authorList>
            <person name="Grouzdev D.S."/>
            <person name="Krutkina M.S."/>
        </authorList>
    </citation>
    <scope>NUCLEOTIDE SEQUENCE [LARGE SCALE GENOMIC DNA]</scope>
    <source>
        <strain evidence="9">4-11</strain>
    </source>
</reference>
<dbReference type="RefSeq" id="WP_117330095.1">
    <property type="nucleotide sequence ID" value="NZ_QUWK01000006.1"/>
</dbReference>
<feature type="domain" description="Bacterial alpha-L-rhamnosidase N-terminal" evidence="5">
    <location>
        <begin position="146"/>
        <end position="315"/>
    </location>
</feature>
<accession>A0A372MHR8</accession>
<dbReference type="SUPFAM" id="SSF48208">
    <property type="entry name" value="Six-hairpin glycosidases"/>
    <property type="match status" value="1"/>
</dbReference>
<dbReference type="Pfam" id="PF17389">
    <property type="entry name" value="Bac_rhamnosid6H"/>
    <property type="match status" value="1"/>
</dbReference>
<dbReference type="InterPro" id="IPR012341">
    <property type="entry name" value="6hp_glycosidase-like_sf"/>
</dbReference>
<proteinExistence type="predicted"/>
<keyword evidence="9" id="KW-1185">Reference proteome</keyword>
<evidence type="ECO:0000313" key="8">
    <source>
        <dbReference type="EMBL" id="RFU94886.1"/>
    </source>
</evidence>
<dbReference type="InterPro" id="IPR016007">
    <property type="entry name" value="Alpha_rhamnosid"/>
</dbReference>
<evidence type="ECO:0000259" key="5">
    <source>
        <dbReference type="Pfam" id="PF08531"/>
    </source>
</evidence>
<organism evidence="8 9">
    <name type="scientific">Sphaerochaeta halotolerans</name>
    <dbReference type="NCBI Taxonomy" id="2293840"/>
    <lineage>
        <taxon>Bacteria</taxon>
        <taxon>Pseudomonadati</taxon>
        <taxon>Spirochaetota</taxon>
        <taxon>Spirochaetia</taxon>
        <taxon>Spirochaetales</taxon>
        <taxon>Sphaerochaetaceae</taxon>
        <taxon>Sphaerochaeta</taxon>
    </lineage>
</organism>
<evidence type="ECO:0000259" key="6">
    <source>
        <dbReference type="Pfam" id="PF17389"/>
    </source>
</evidence>
<evidence type="ECO:0000259" key="7">
    <source>
        <dbReference type="Pfam" id="PF17390"/>
    </source>
</evidence>
<dbReference type="Gene3D" id="2.60.120.260">
    <property type="entry name" value="Galactose-binding domain-like"/>
    <property type="match status" value="2"/>
</dbReference>
<dbReference type="PIRSF" id="PIRSF010631">
    <property type="entry name" value="A-rhamnsds"/>
    <property type="match status" value="1"/>
</dbReference>
<feature type="domain" description="Alpha-L-rhamnosidase six-hairpin glycosidase" evidence="6">
    <location>
        <begin position="429"/>
        <end position="783"/>
    </location>
</feature>
<dbReference type="EC" id="3.2.1.40" evidence="2"/>
<dbReference type="Gene3D" id="1.50.10.10">
    <property type="match status" value="1"/>
</dbReference>
<name>A0A372MHR8_9SPIR</name>
<comment type="caution">
    <text evidence="8">The sequence shown here is derived from an EMBL/GenBank/DDBJ whole genome shotgun (WGS) entry which is preliminary data.</text>
</comment>
<dbReference type="InterPro" id="IPR008902">
    <property type="entry name" value="Rhamnosid_concanavalin"/>
</dbReference>
<dbReference type="InterPro" id="IPR035398">
    <property type="entry name" value="Bac_rhamnosid_C"/>
</dbReference>
<evidence type="ECO:0000256" key="1">
    <source>
        <dbReference type="ARBA" id="ARBA00001445"/>
    </source>
</evidence>
<evidence type="ECO:0000256" key="3">
    <source>
        <dbReference type="ARBA" id="ARBA00022801"/>
    </source>
</evidence>
<dbReference type="InterPro" id="IPR008928">
    <property type="entry name" value="6-hairpin_glycosidase_sf"/>
</dbReference>
<dbReference type="InterPro" id="IPR013783">
    <property type="entry name" value="Ig-like_fold"/>
</dbReference>
<dbReference type="Pfam" id="PF08531">
    <property type="entry name" value="Bac_rhamnosid_N"/>
    <property type="match status" value="1"/>
</dbReference>
<reference evidence="8 9" key="2">
    <citation type="submission" date="2018-09" db="EMBL/GenBank/DDBJ databases">
        <title>Genome of Sphaerochaeta halotolerans strain 4-11.</title>
        <authorList>
            <person name="Nazina T.N."/>
            <person name="Sokolova D.S."/>
        </authorList>
    </citation>
    <scope>NUCLEOTIDE SEQUENCE [LARGE SCALE GENOMIC DNA]</scope>
    <source>
        <strain evidence="8 9">4-11</strain>
    </source>
</reference>
<evidence type="ECO:0000256" key="2">
    <source>
        <dbReference type="ARBA" id="ARBA00012652"/>
    </source>
</evidence>
<sequence length="889" mass="100020">MTTVSKLQINYLDHVVGITEGPQFSWAIDTPFRNCRQKQYQIQIADEPSFASPLFDTGLVESNDSAQVRVPGFTPEEGIKYWARVKVVTEADGQGISTTPFSGSATILGGLKDPDSLKEHFITAETEEDIKLSKGTYLRKAISLKKEVKSAVIFSTAQGVYQLHLDGKKVSCDELAPGWTSYDHRLLYQSYDVTNMLSPGEHVLGVHLGSLWYKGTISFLMIHNFYGDYASLSLRMDVTYTDGSKETFYTDESWKGSYSPVLNSQLYDGEAYDASLEQEGWDNPEFNDDAWRTAKAVPCTSEHIEAQEGSPVALQEIMAPTLAFYTPKGERVIDFGQNMSALPEIRGQGKAGETIVLRCFEVLDKDGNVYTDNLRRAEQRITYTIKDDKPFVYRPYFTFFGFRFIHVESFPGRADLDNFKAYVIHSDMPQTGSFACSNPDLNQLQHNILWGLKSNFVDVPTDCPQRDERLGWTGDAQIFCQTASYNVNTYTFFKKWLKDLALDQTQEGGVPHVVPDVLYKYPFDNWLLNQGTHSATAWADAAIINPWVLYLTFGDTAILETQYESMKGWIDFMKTHAKNNIWNYKLQFGDWVALDAEEGSYFGATPNDLTCTAYYAYSTSLFVKIARILGKEAVAKEYEALYNNIVKTFQETFFNTDGTMTAQTQTAHILALHFNLAPKQFIAKTVENLKQLLAEHDGHLVTGFVGTPYFCHALSSNDCLDEAYALLLKDDFPSWLYQVKKGATTIWEHWDGIKPDGSMWSPDMNSFNHYAYGAIGEWLYRVVAGLNIDENEPGYKHTVIAPRIGGNLTWVEAAYQSVYGEVGIRWERESKSNVITLQATVPANTTATIRLLDGASLVDGDALTFAQRDDILEAEAGSGMYTIRYTLNS</sequence>
<dbReference type="Pfam" id="PF05592">
    <property type="entry name" value="Bac_rhamnosid"/>
    <property type="match status" value="1"/>
</dbReference>
<dbReference type="Gene3D" id="2.60.420.10">
    <property type="entry name" value="Maltose phosphorylase, domain 3"/>
    <property type="match status" value="1"/>
</dbReference>
<dbReference type="AlphaFoldDB" id="A0A372MHR8"/>
<dbReference type="PANTHER" id="PTHR33307:SF6">
    <property type="entry name" value="ALPHA-RHAMNOSIDASE (EUROFUNG)-RELATED"/>
    <property type="match status" value="1"/>
</dbReference>
<dbReference type="EMBL" id="QUWK01000006">
    <property type="protein sequence ID" value="RFU94886.1"/>
    <property type="molecule type" value="Genomic_DNA"/>
</dbReference>
<dbReference type="InterPro" id="IPR013737">
    <property type="entry name" value="Bac_rhamnosid_N"/>
</dbReference>
<gene>
    <name evidence="8" type="ORF">DYP60_06550</name>
</gene>
<dbReference type="Gene3D" id="2.60.40.10">
    <property type="entry name" value="Immunoglobulins"/>
    <property type="match status" value="1"/>
</dbReference>
<dbReference type="GO" id="GO:0030596">
    <property type="term" value="F:alpha-L-rhamnosidase activity"/>
    <property type="evidence" value="ECO:0007669"/>
    <property type="project" value="UniProtKB-EC"/>
</dbReference>
<feature type="domain" description="Alpha-L-rhamnosidase C-terminal" evidence="7">
    <location>
        <begin position="788"/>
        <end position="855"/>
    </location>
</feature>
<keyword evidence="3" id="KW-0378">Hydrolase</keyword>
<dbReference type="GO" id="GO:0005975">
    <property type="term" value="P:carbohydrate metabolic process"/>
    <property type="evidence" value="ECO:0007669"/>
    <property type="project" value="InterPro"/>
</dbReference>